<dbReference type="CDD" id="cd06170">
    <property type="entry name" value="LuxR_C_like"/>
    <property type="match status" value="1"/>
</dbReference>
<dbReference type="InterPro" id="IPR011990">
    <property type="entry name" value="TPR-like_helical_dom_sf"/>
</dbReference>
<evidence type="ECO:0000313" key="5">
    <source>
        <dbReference type="EMBL" id="VVJ20854.1"/>
    </source>
</evidence>
<dbReference type="AlphaFoldDB" id="A0A6I8LSF3"/>
<accession>A0A6I8LSF3</accession>
<keyword evidence="6" id="KW-1185">Reference proteome</keyword>
<dbReference type="SUPFAM" id="SSF46894">
    <property type="entry name" value="C-terminal effector domain of the bipartite response regulators"/>
    <property type="match status" value="1"/>
</dbReference>
<dbReference type="GO" id="GO:0003677">
    <property type="term" value="F:DNA binding"/>
    <property type="evidence" value="ECO:0007669"/>
    <property type="project" value="UniProtKB-KW"/>
</dbReference>
<proteinExistence type="predicted"/>
<dbReference type="InterPro" id="IPR016032">
    <property type="entry name" value="Sig_transdc_resp-reg_C-effctor"/>
</dbReference>
<dbReference type="PRINTS" id="PR00038">
    <property type="entry name" value="HTHLUXR"/>
</dbReference>
<dbReference type="GO" id="GO:0006355">
    <property type="term" value="P:regulation of DNA-templated transcription"/>
    <property type="evidence" value="ECO:0007669"/>
    <property type="project" value="InterPro"/>
</dbReference>
<dbReference type="PANTHER" id="PTHR44688:SF16">
    <property type="entry name" value="DNA-BINDING TRANSCRIPTIONAL ACTIVATOR DEVR_DOSR"/>
    <property type="match status" value="1"/>
</dbReference>
<protein>
    <recommendedName>
        <fullName evidence="4">HTH luxR-type domain-containing protein</fullName>
    </recommendedName>
</protein>
<dbReference type="PROSITE" id="PS50043">
    <property type="entry name" value="HTH_LUXR_2"/>
    <property type="match status" value="1"/>
</dbReference>
<dbReference type="Pfam" id="PF00196">
    <property type="entry name" value="GerE"/>
    <property type="match status" value="1"/>
</dbReference>
<sequence length="858" mass="89608">MADPTPNLVFAGYSGALSRCAVLAWTESAQAALVDGAPDGGVRALLAGFEATETGRSANIIRLSGEADAEPAEFHALSELFAGHADPGGAIARTLELPAEDGSALHRKFRTLRSLLLSGPLRKKNVVIVVEDAQWCDESSVRFFDFLLRCGRGERFLLVLGRRPGEAGPGTWALGQIGAQDRCHRWEVAAPRPVDALAGLSAQARTVATAVAVLDEQNVTRVAALCGLPARPVRIALDGIRRANLFAGSVLDRSVRSRLLAETPAEELAHLHLRAARVLNDDARPAAEVAPHLGALPRLDERWMIDLALEAAATAEHRGDPATAVTHLSRAVAAEPGRLDVRLALAAARLELDPEAAMTELRTAAGHAGDPRDHCAVAVLFALAATAADAAGRRQAPLGGLVDRLAVRLGTNSPAVPVAALAAAATTREAARGLLRERAATAPRAAAARHPGARDLADRSAALALAGRGSEVAAACARAVVRLPVAAASSDDLLAAARTLRLVDDAPNALRALDRAVAEAAVRGDRAGLGRALAARYRALRESGDRDGALADIRVAALASAGQRLGLEVRTALATALCDDGEPAAAEALLRAARPHELAAAPAEHHLWLLGLAGARALRSDVDGALELLLESGRRQDEAGVGNPVFAPWWYAATLLLARQGRHREAAAYADRGQDLAEGWPTATARGLVLAARGVVASGTRAVELLAEAGRVLAASPCRVEYARTEYLLGKALTCTGDRKAARQHLRQAAMLSACSGWCSIGELARELLEESGGRLRKPRADVLTQREREVAELVAGGASNRDVAGTLFVSPRTVELHLTNVYRKLAVDSRAELADALRASAGSAAAGAPKRTHGLAG</sequence>
<evidence type="ECO:0000256" key="2">
    <source>
        <dbReference type="ARBA" id="ARBA00023125"/>
    </source>
</evidence>
<dbReference type="Proteomes" id="UP000399805">
    <property type="component" value="Unassembled WGS sequence"/>
</dbReference>
<feature type="domain" description="HTH luxR-type" evidence="4">
    <location>
        <begin position="777"/>
        <end position="842"/>
    </location>
</feature>
<dbReference type="Gene3D" id="1.10.10.10">
    <property type="entry name" value="Winged helix-like DNA-binding domain superfamily/Winged helix DNA-binding domain"/>
    <property type="match status" value="1"/>
</dbReference>
<dbReference type="SMART" id="SM00421">
    <property type="entry name" value="HTH_LUXR"/>
    <property type="match status" value="1"/>
</dbReference>
<keyword evidence="2" id="KW-0238">DNA-binding</keyword>
<evidence type="ECO:0000313" key="6">
    <source>
        <dbReference type="Proteomes" id="UP000399805"/>
    </source>
</evidence>
<evidence type="ECO:0000259" key="4">
    <source>
        <dbReference type="PROSITE" id="PS50043"/>
    </source>
</evidence>
<name>A0A6I8LSF3_9PSEU</name>
<organism evidence="5 6">
    <name type="scientific">Amycolatopsis camponoti</name>
    <dbReference type="NCBI Taxonomy" id="2606593"/>
    <lineage>
        <taxon>Bacteria</taxon>
        <taxon>Bacillati</taxon>
        <taxon>Actinomycetota</taxon>
        <taxon>Actinomycetes</taxon>
        <taxon>Pseudonocardiales</taxon>
        <taxon>Pseudonocardiaceae</taxon>
        <taxon>Amycolatopsis</taxon>
    </lineage>
</organism>
<keyword evidence="1" id="KW-0805">Transcription regulation</keyword>
<evidence type="ECO:0000256" key="1">
    <source>
        <dbReference type="ARBA" id="ARBA00023015"/>
    </source>
</evidence>
<evidence type="ECO:0000256" key="3">
    <source>
        <dbReference type="ARBA" id="ARBA00023163"/>
    </source>
</evidence>
<dbReference type="InterPro" id="IPR000792">
    <property type="entry name" value="Tscrpt_reg_LuxR_C"/>
</dbReference>
<dbReference type="InterPro" id="IPR036388">
    <property type="entry name" value="WH-like_DNA-bd_sf"/>
</dbReference>
<gene>
    <name evidence="5" type="ORF">AA23TX_05875</name>
</gene>
<dbReference type="PANTHER" id="PTHR44688">
    <property type="entry name" value="DNA-BINDING TRANSCRIPTIONAL ACTIVATOR DEVR_DOSR"/>
    <property type="match status" value="1"/>
</dbReference>
<keyword evidence="3" id="KW-0804">Transcription</keyword>
<dbReference type="PROSITE" id="PS00622">
    <property type="entry name" value="HTH_LUXR_1"/>
    <property type="match status" value="1"/>
</dbReference>
<dbReference type="EMBL" id="CABVGP010000002">
    <property type="protein sequence ID" value="VVJ20854.1"/>
    <property type="molecule type" value="Genomic_DNA"/>
</dbReference>
<dbReference type="Gene3D" id="1.25.40.10">
    <property type="entry name" value="Tetratricopeptide repeat domain"/>
    <property type="match status" value="1"/>
</dbReference>
<dbReference type="RefSeq" id="WP_155545894.1">
    <property type="nucleotide sequence ID" value="NZ_CABVGP010000002.1"/>
</dbReference>
<reference evidence="5 6" key="1">
    <citation type="submission" date="2019-09" db="EMBL/GenBank/DDBJ databases">
        <authorList>
            <person name="Leyn A S."/>
        </authorList>
    </citation>
    <scope>NUCLEOTIDE SEQUENCE [LARGE SCALE GENOMIC DNA]</scope>
    <source>
        <strain evidence="5">AA231_1</strain>
    </source>
</reference>